<gene>
    <name evidence="1" type="ORF">BJ554DRAFT_8380</name>
</gene>
<dbReference type="EMBL" id="JAEFCI010006463">
    <property type="protein sequence ID" value="KAG5459670.1"/>
    <property type="molecule type" value="Genomic_DNA"/>
</dbReference>
<organism evidence="1 2">
    <name type="scientific">Olpidium bornovanus</name>
    <dbReference type="NCBI Taxonomy" id="278681"/>
    <lineage>
        <taxon>Eukaryota</taxon>
        <taxon>Fungi</taxon>
        <taxon>Fungi incertae sedis</taxon>
        <taxon>Olpidiomycota</taxon>
        <taxon>Olpidiomycotina</taxon>
        <taxon>Olpidiomycetes</taxon>
        <taxon>Olpidiales</taxon>
        <taxon>Olpidiaceae</taxon>
        <taxon>Olpidium</taxon>
    </lineage>
</organism>
<evidence type="ECO:0000313" key="2">
    <source>
        <dbReference type="Proteomes" id="UP000673691"/>
    </source>
</evidence>
<protein>
    <submittedName>
        <fullName evidence="1">Uncharacterized protein</fullName>
    </submittedName>
</protein>
<dbReference type="Proteomes" id="UP000673691">
    <property type="component" value="Unassembled WGS sequence"/>
</dbReference>
<sequence>MRFARCATYTTGTDIVVPRVGHGHDSRRPVIRVRASCGGGLASEDAMHAWITSETREPASGG</sequence>
<keyword evidence="2" id="KW-1185">Reference proteome</keyword>
<proteinExistence type="predicted"/>
<name>A0A8H7ZUQ2_9FUNG</name>
<comment type="caution">
    <text evidence="1">The sequence shown here is derived from an EMBL/GenBank/DDBJ whole genome shotgun (WGS) entry which is preliminary data.</text>
</comment>
<dbReference type="AlphaFoldDB" id="A0A8H7ZUQ2"/>
<accession>A0A8H7ZUQ2</accession>
<reference evidence="1 2" key="1">
    <citation type="journal article" name="Sci. Rep.">
        <title>Genome-scale phylogenetic analyses confirm Olpidium as the closest living zoosporic fungus to the non-flagellated, terrestrial fungi.</title>
        <authorList>
            <person name="Chang Y."/>
            <person name="Rochon D."/>
            <person name="Sekimoto S."/>
            <person name="Wang Y."/>
            <person name="Chovatia M."/>
            <person name="Sandor L."/>
            <person name="Salamov A."/>
            <person name="Grigoriev I.V."/>
            <person name="Stajich J.E."/>
            <person name="Spatafora J.W."/>
        </authorList>
    </citation>
    <scope>NUCLEOTIDE SEQUENCE [LARGE SCALE GENOMIC DNA]</scope>
    <source>
        <strain evidence="1">S191</strain>
    </source>
</reference>
<evidence type="ECO:0000313" key="1">
    <source>
        <dbReference type="EMBL" id="KAG5459670.1"/>
    </source>
</evidence>